<feature type="signal peptide" evidence="5">
    <location>
        <begin position="1"/>
        <end position="29"/>
    </location>
</feature>
<gene>
    <name evidence="7" type="ORF">F0U44_18250</name>
</gene>
<dbReference type="Gene3D" id="2.60.40.10">
    <property type="entry name" value="Immunoglobulins"/>
    <property type="match status" value="3"/>
</dbReference>
<name>A0A5B1L8T3_9ACTN</name>
<evidence type="ECO:0000256" key="5">
    <source>
        <dbReference type="SAM" id="SignalP"/>
    </source>
</evidence>
<feature type="domain" description="Fibronectin type-III" evidence="6">
    <location>
        <begin position="401"/>
        <end position="489"/>
    </location>
</feature>
<comment type="caution">
    <text evidence="7">The sequence shown here is derived from an EMBL/GenBank/DDBJ whole genome shotgun (WGS) entry which is preliminary data.</text>
</comment>
<keyword evidence="5" id="KW-0732">Signal</keyword>
<protein>
    <recommendedName>
        <fullName evidence="6">Fibronectin type-III domain-containing protein</fullName>
    </recommendedName>
</protein>
<keyword evidence="2" id="KW-0326">Glycosidase</keyword>
<organism evidence="7 8">
    <name type="scientific">Nocardioides humilatus</name>
    <dbReference type="NCBI Taxonomy" id="2607660"/>
    <lineage>
        <taxon>Bacteria</taxon>
        <taxon>Bacillati</taxon>
        <taxon>Actinomycetota</taxon>
        <taxon>Actinomycetes</taxon>
        <taxon>Propionibacteriales</taxon>
        <taxon>Nocardioidaceae</taxon>
        <taxon>Nocardioides</taxon>
    </lineage>
</organism>
<accession>A0A5B1L8T3</accession>
<dbReference type="PANTHER" id="PTHR13817:SF151">
    <property type="entry name" value="TITIN"/>
    <property type="match status" value="1"/>
</dbReference>
<evidence type="ECO:0000256" key="3">
    <source>
        <dbReference type="ARBA" id="ARBA00023326"/>
    </source>
</evidence>
<dbReference type="InterPro" id="IPR036116">
    <property type="entry name" value="FN3_sf"/>
</dbReference>
<keyword evidence="1" id="KW-0677">Repeat</keyword>
<keyword evidence="3" id="KW-0624">Polysaccharide degradation</keyword>
<sequence length="489" mass="48610">MGIRLLRYLMATAVAVPAVLTISAAPSYAAHHLMNIRQVWIGTVDTPGDAQFVELQMRAAGQNLLANHELFVFDAAGTLTDTFVFPSDVPNGTSQRYILIATAPAESLFDISADLVIPPSLVPTGGKVCFETAVDCFAWGDYTGSPTGVGNPFQPESGLPVGGEAALRDISTGNPALLELADDTNDSAADFDLSATPVPHNNAGDAGSLPPGAPTVTSSTPSAGAIAVAFTPGSSGSNAITGFTAQCVSTDGGVTRSKSGASSPLHLTLLSGGNNYHCRVRATNAVGTSPYSPFGATVLVGATAPGSPTVTSTTPSAGAISVAFTPGSAGGSPITGFTAQCVSTDGGVARSKSGASSPLQLTLLSGGNNYHCRVRATNAVGTSPFSPFGATVVVGATAPGAPTVTSTTPSAGAISVAFTPGSSGGSAITGFTAQCVSTDGGVTRTKSGASSPLHLTLLSGGNNYHCRVRATNAVGTSQFSPFGATVPVP</sequence>
<feature type="chain" id="PRO_5038436981" description="Fibronectin type-III domain-containing protein" evidence="5">
    <location>
        <begin position="30"/>
        <end position="489"/>
    </location>
</feature>
<evidence type="ECO:0000259" key="6">
    <source>
        <dbReference type="PROSITE" id="PS50853"/>
    </source>
</evidence>
<dbReference type="SMART" id="SM00060">
    <property type="entry name" value="FN3"/>
    <property type="match status" value="3"/>
</dbReference>
<evidence type="ECO:0000313" key="7">
    <source>
        <dbReference type="EMBL" id="KAA1417113.1"/>
    </source>
</evidence>
<dbReference type="InterPro" id="IPR003961">
    <property type="entry name" value="FN3_dom"/>
</dbReference>
<feature type="domain" description="Fibronectin type-III" evidence="6">
    <location>
        <begin position="304"/>
        <end position="400"/>
    </location>
</feature>
<dbReference type="CDD" id="cd00063">
    <property type="entry name" value="FN3"/>
    <property type="match status" value="3"/>
</dbReference>
<dbReference type="GO" id="GO:0000272">
    <property type="term" value="P:polysaccharide catabolic process"/>
    <property type="evidence" value="ECO:0007669"/>
    <property type="project" value="UniProtKB-KW"/>
</dbReference>
<evidence type="ECO:0000256" key="4">
    <source>
        <dbReference type="SAM" id="MobiDB-lite"/>
    </source>
</evidence>
<feature type="domain" description="Fibronectin type-III" evidence="6">
    <location>
        <begin position="210"/>
        <end position="303"/>
    </location>
</feature>
<feature type="region of interest" description="Disordered" evidence="4">
    <location>
        <begin position="195"/>
        <end position="220"/>
    </location>
</feature>
<dbReference type="Proteomes" id="UP000325003">
    <property type="component" value="Unassembled WGS sequence"/>
</dbReference>
<reference evidence="7 8" key="2">
    <citation type="submission" date="2019-09" db="EMBL/GenBank/DDBJ databases">
        <authorList>
            <person name="Jin C."/>
        </authorList>
    </citation>
    <scope>NUCLEOTIDE SEQUENCE [LARGE SCALE GENOMIC DNA]</scope>
    <source>
        <strain evidence="7 8">BN130099</strain>
    </source>
</reference>
<dbReference type="EMBL" id="VUJV01000006">
    <property type="protein sequence ID" value="KAA1417113.1"/>
    <property type="molecule type" value="Genomic_DNA"/>
</dbReference>
<keyword evidence="2" id="KW-0378">Hydrolase</keyword>
<dbReference type="Pfam" id="PF00041">
    <property type="entry name" value="fn3"/>
    <property type="match status" value="3"/>
</dbReference>
<evidence type="ECO:0000313" key="8">
    <source>
        <dbReference type="Proteomes" id="UP000325003"/>
    </source>
</evidence>
<dbReference type="GO" id="GO:0016798">
    <property type="term" value="F:hydrolase activity, acting on glycosyl bonds"/>
    <property type="evidence" value="ECO:0007669"/>
    <property type="project" value="UniProtKB-KW"/>
</dbReference>
<evidence type="ECO:0000256" key="2">
    <source>
        <dbReference type="ARBA" id="ARBA00023295"/>
    </source>
</evidence>
<evidence type="ECO:0000256" key="1">
    <source>
        <dbReference type="ARBA" id="ARBA00022737"/>
    </source>
</evidence>
<dbReference type="RefSeq" id="WP_149729783.1">
    <property type="nucleotide sequence ID" value="NZ_VUJV01000006.1"/>
</dbReference>
<dbReference type="InterPro" id="IPR050964">
    <property type="entry name" value="Striated_Muscle_Regulatory"/>
</dbReference>
<dbReference type="AlphaFoldDB" id="A0A5B1L8T3"/>
<proteinExistence type="predicted"/>
<keyword evidence="8" id="KW-1185">Reference proteome</keyword>
<dbReference type="InterPro" id="IPR013783">
    <property type="entry name" value="Ig-like_fold"/>
</dbReference>
<dbReference type="PANTHER" id="PTHR13817">
    <property type="entry name" value="TITIN"/>
    <property type="match status" value="1"/>
</dbReference>
<dbReference type="PROSITE" id="PS50853">
    <property type="entry name" value="FN3"/>
    <property type="match status" value="3"/>
</dbReference>
<keyword evidence="3" id="KW-0119">Carbohydrate metabolism</keyword>
<dbReference type="SUPFAM" id="SSF49265">
    <property type="entry name" value="Fibronectin type III"/>
    <property type="match status" value="2"/>
</dbReference>
<reference evidence="7 8" key="1">
    <citation type="submission" date="2019-09" db="EMBL/GenBank/DDBJ databases">
        <title>Nocardioides panacisoli sp. nov., isolated from the soil of a ginseng field.</title>
        <authorList>
            <person name="Cho C."/>
        </authorList>
    </citation>
    <scope>NUCLEOTIDE SEQUENCE [LARGE SCALE GENOMIC DNA]</scope>
    <source>
        <strain evidence="7 8">BN130099</strain>
    </source>
</reference>